<dbReference type="InterPro" id="IPR022644">
    <property type="entry name" value="De-COase2_N"/>
</dbReference>
<comment type="caution">
    <text evidence="5">The sequence shown here is derived from an EMBL/GenBank/DDBJ whole genome shotgun (WGS) entry which is preliminary data.</text>
</comment>
<evidence type="ECO:0000256" key="3">
    <source>
        <dbReference type="PIRSR" id="PIRSR600183-50"/>
    </source>
</evidence>
<dbReference type="InterPro" id="IPR000183">
    <property type="entry name" value="Orn/DAP/Arg_de-COase"/>
</dbReference>
<dbReference type="Gene3D" id="2.40.37.10">
    <property type="entry name" value="Lyase, Ornithine Decarboxylase, Chain A, domain 1"/>
    <property type="match status" value="1"/>
</dbReference>
<dbReference type="InterPro" id="IPR029066">
    <property type="entry name" value="PLP-binding_barrel"/>
</dbReference>
<dbReference type="PANTHER" id="PTHR43727">
    <property type="entry name" value="DIAMINOPIMELATE DECARBOXYLASE"/>
    <property type="match status" value="1"/>
</dbReference>
<dbReference type="GO" id="GO:0009089">
    <property type="term" value="P:lysine biosynthetic process via diaminopimelate"/>
    <property type="evidence" value="ECO:0007669"/>
    <property type="project" value="TreeGrafter"/>
</dbReference>
<accession>A0A7V9Z1W5</accession>
<evidence type="ECO:0000256" key="1">
    <source>
        <dbReference type="ARBA" id="ARBA00001933"/>
    </source>
</evidence>
<proteinExistence type="predicted"/>
<feature type="modified residue" description="N6-(pyridoxal phosphate)lysine" evidence="3">
    <location>
        <position position="58"/>
    </location>
</feature>
<sequence>MAMRTIKNPMIQEAIIDWKEKKNKPVCAYLYDLKGLQEHVKNLSESLPHQCRLFYAVKANADIKILKALQPYVTGFEIASIGELNKVRSVSSTVPMIFGGPGKTDEELRVAITNDISFIHVESVFELQRLNWIAEQYKMVVPILLRVNLQTTVPEARLKMAGLPTQFGIDETQIPLAIQMTKEMKHVKLHGFHFHAMSNNLDEKQHVLFVKHCLEQTDKWEKEFAQCFSVVNVGGGVGIHYDHPDKRFDWESFNNQLQLILKQHAHPLWTVVFELGRYITAHHGYYATEILDIKKNYGKNFAVLRGGTHHLRLPAAWKMNHPFSIIPIEQWDYPFARFGITQDAVTIVGELCTPNDVLARDVFCPNVRVGDIVLFECAGAYGWDISHSQFLSHPYPEFIYLE</sequence>
<evidence type="ECO:0000313" key="6">
    <source>
        <dbReference type="Proteomes" id="UP000580891"/>
    </source>
</evidence>
<gene>
    <name evidence="5" type="ORF">HNQ85_002893</name>
</gene>
<dbReference type="PRINTS" id="PR01182">
    <property type="entry name" value="ORNDCRBXLASE"/>
</dbReference>
<dbReference type="SUPFAM" id="SSF51419">
    <property type="entry name" value="PLP-binding barrel"/>
    <property type="match status" value="1"/>
</dbReference>
<dbReference type="Pfam" id="PF02784">
    <property type="entry name" value="Orn_Arg_deC_N"/>
    <property type="match status" value="1"/>
</dbReference>
<dbReference type="Proteomes" id="UP000580891">
    <property type="component" value="Unassembled WGS sequence"/>
</dbReference>
<dbReference type="GO" id="GO:0006596">
    <property type="term" value="P:polyamine biosynthetic process"/>
    <property type="evidence" value="ECO:0007669"/>
    <property type="project" value="InterPro"/>
</dbReference>
<dbReference type="PANTHER" id="PTHR43727:SF2">
    <property type="entry name" value="GROUP IV DECARBOXYLASE"/>
    <property type="match status" value="1"/>
</dbReference>
<dbReference type="SUPFAM" id="SSF50621">
    <property type="entry name" value="Alanine racemase C-terminal domain-like"/>
    <property type="match status" value="1"/>
</dbReference>
<dbReference type="InterPro" id="IPR009006">
    <property type="entry name" value="Ala_racemase/Decarboxylase_C"/>
</dbReference>
<feature type="domain" description="Orn/DAP/Arg decarboxylase 2 N-terminal" evidence="4">
    <location>
        <begin position="36"/>
        <end position="281"/>
    </location>
</feature>
<name>A0A7V9Z1W5_9BACL</name>
<evidence type="ECO:0000313" key="5">
    <source>
        <dbReference type="EMBL" id="MBA2872582.1"/>
    </source>
</evidence>
<comment type="cofactor">
    <cofactor evidence="1 3">
        <name>pyridoxal 5'-phosphate</name>
        <dbReference type="ChEBI" id="CHEBI:597326"/>
    </cofactor>
</comment>
<keyword evidence="5" id="KW-0456">Lyase</keyword>
<protein>
    <submittedName>
        <fullName evidence="5">Diaminopimelate decarboxylase</fullName>
        <ecNumber evidence="5">4.1.1.20</ecNumber>
    </submittedName>
</protein>
<evidence type="ECO:0000256" key="2">
    <source>
        <dbReference type="ARBA" id="ARBA00022898"/>
    </source>
</evidence>
<dbReference type="AlphaFoldDB" id="A0A7V9Z1W5"/>
<organism evidence="5 6">
    <name type="scientific">[Anoxybacillus] calidus</name>
    <dbReference type="NCBI Taxonomy" id="575178"/>
    <lineage>
        <taxon>Bacteria</taxon>
        <taxon>Bacillati</taxon>
        <taxon>Bacillota</taxon>
        <taxon>Bacilli</taxon>
        <taxon>Bacillales</taxon>
        <taxon>Anoxybacillaceae</taxon>
        <taxon>Paranoxybacillus</taxon>
    </lineage>
</organism>
<dbReference type="CDD" id="cd06843">
    <property type="entry name" value="PLPDE_III_PvsE_like"/>
    <property type="match status" value="1"/>
</dbReference>
<reference evidence="5 6" key="1">
    <citation type="submission" date="2020-07" db="EMBL/GenBank/DDBJ databases">
        <title>Genomic Encyclopedia of Type Strains, Phase IV (KMG-IV): sequencing the most valuable type-strain genomes for metagenomic binning, comparative biology and taxonomic classification.</title>
        <authorList>
            <person name="Goeker M."/>
        </authorList>
    </citation>
    <scope>NUCLEOTIDE SEQUENCE [LARGE SCALE GENOMIC DNA]</scope>
    <source>
        <strain evidence="5 6">DSM 25220</strain>
    </source>
</reference>
<dbReference type="EC" id="4.1.1.20" evidence="5"/>
<dbReference type="InterPro" id="IPR002433">
    <property type="entry name" value="Orn_de-COase"/>
</dbReference>
<keyword evidence="6" id="KW-1185">Reference proteome</keyword>
<dbReference type="Gene3D" id="3.20.20.10">
    <property type="entry name" value="Alanine racemase"/>
    <property type="match status" value="1"/>
</dbReference>
<dbReference type="EMBL" id="JACDUU010000007">
    <property type="protein sequence ID" value="MBA2872582.1"/>
    <property type="molecule type" value="Genomic_DNA"/>
</dbReference>
<feature type="active site" description="Proton donor" evidence="3">
    <location>
        <position position="352"/>
    </location>
</feature>
<dbReference type="RefSeq" id="WP_246326880.1">
    <property type="nucleotide sequence ID" value="NZ_JACDUU010000007.1"/>
</dbReference>
<keyword evidence="2 3" id="KW-0663">Pyridoxal phosphate</keyword>
<dbReference type="GO" id="GO:0008836">
    <property type="term" value="F:diaminopimelate decarboxylase activity"/>
    <property type="evidence" value="ECO:0007669"/>
    <property type="project" value="UniProtKB-EC"/>
</dbReference>
<dbReference type="PRINTS" id="PR01179">
    <property type="entry name" value="ODADCRBXLASE"/>
</dbReference>
<evidence type="ECO:0000259" key="4">
    <source>
        <dbReference type="Pfam" id="PF02784"/>
    </source>
</evidence>